<organism evidence="2 3">
    <name type="scientific">Linum tenue</name>
    <dbReference type="NCBI Taxonomy" id="586396"/>
    <lineage>
        <taxon>Eukaryota</taxon>
        <taxon>Viridiplantae</taxon>
        <taxon>Streptophyta</taxon>
        <taxon>Embryophyta</taxon>
        <taxon>Tracheophyta</taxon>
        <taxon>Spermatophyta</taxon>
        <taxon>Magnoliopsida</taxon>
        <taxon>eudicotyledons</taxon>
        <taxon>Gunneridae</taxon>
        <taxon>Pentapetalae</taxon>
        <taxon>rosids</taxon>
        <taxon>fabids</taxon>
        <taxon>Malpighiales</taxon>
        <taxon>Linaceae</taxon>
        <taxon>Linum</taxon>
    </lineage>
</organism>
<feature type="region of interest" description="Disordered" evidence="1">
    <location>
        <begin position="1"/>
        <end position="20"/>
    </location>
</feature>
<reference evidence="2" key="1">
    <citation type="submission" date="2022-08" db="EMBL/GenBank/DDBJ databases">
        <authorList>
            <person name="Gutierrez-Valencia J."/>
        </authorList>
    </citation>
    <scope>NUCLEOTIDE SEQUENCE</scope>
</reference>
<proteinExistence type="predicted"/>
<dbReference type="AlphaFoldDB" id="A0AAV0NPS7"/>
<evidence type="ECO:0000313" key="3">
    <source>
        <dbReference type="Proteomes" id="UP001154282"/>
    </source>
</evidence>
<dbReference type="EMBL" id="CAMGYJ010000008">
    <property type="protein sequence ID" value="CAI0460672.1"/>
    <property type="molecule type" value="Genomic_DNA"/>
</dbReference>
<accession>A0AAV0NPS7</accession>
<gene>
    <name evidence="2" type="ORF">LITE_LOCUS34582</name>
</gene>
<comment type="caution">
    <text evidence="2">The sequence shown here is derived from an EMBL/GenBank/DDBJ whole genome shotgun (WGS) entry which is preliminary data.</text>
</comment>
<dbReference type="Proteomes" id="UP001154282">
    <property type="component" value="Unassembled WGS sequence"/>
</dbReference>
<evidence type="ECO:0000256" key="1">
    <source>
        <dbReference type="SAM" id="MobiDB-lite"/>
    </source>
</evidence>
<keyword evidence="3" id="KW-1185">Reference proteome</keyword>
<name>A0AAV0NPS7_9ROSI</name>
<protein>
    <submittedName>
        <fullName evidence="2">Uncharacterized protein</fullName>
    </submittedName>
</protein>
<evidence type="ECO:0000313" key="2">
    <source>
        <dbReference type="EMBL" id="CAI0460672.1"/>
    </source>
</evidence>
<sequence>MEKSSMSSGSSKSNMGSASAAISSSDLIDAKLEEHQLCAGSKHCPGCGHKLVKPGKIQGSTKTKLSQLRSTEEFTSIERNKNIPDVLVPWIRQILQRAGPWVRQLLHAEPDERQQRQPVVLDLLELVLLELFLVFREPERVERPAGVLPLLRVLLLALLVLHERNGQELDHQYRR</sequence>